<name>J7K1Q2_9RHOB</name>
<accession>J7K1Q2</accession>
<dbReference type="Pfam" id="PF14487">
    <property type="entry name" value="DarT"/>
    <property type="match status" value="1"/>
</dbReference>
<comment type="similarity">
    <text evidence="6">Belongs to the DarT ADP-ribosyltransferase family.</text>
</comment>
<evidence type="ECO:0000256" key="1">
    <source>
        <dbReference type="ARBA" id="ARBA00022649"/>
    </source>
</evidence>
<geneLocation type="plasmid" evidence="8">
    <name>pMARC5</name>
</geneLocation>
<proteinExistence type="inferred from homology"/>
<comment type="catalytic activity">
    <reaction evidence="6">
        <text>a thymidine in DNA + NAD(+) = an N-(ADP-alpha-D-ribosyl)-thymidine in DNA + nicotinamide + H(+)</text>
        <dbReference type="Rhea" id="RHEA:71651"/>
        <dbReference type="Rhea" id="RHEA-COMP:13556"/>
        <dbReference type="Rhea" id="RHEA-COMP:18051"/>
        <dbReference type="ChEBI" id="CHEBI:15378"/>
        <dbReference type="ChEBI" id="CHEBI:17154"/>
        <dbReference type="ChEBI" id="CHEBI:57540"/>
        <dbReference type="ChEBI" id="CHEBI:137386"/>
        <dbReference type="ChEBI" id="CHEBI:191199"/>
    </reaction>
</comment>
<feature type="active site" description="Proton acceptor" evidence="6">
    <location>
        <position position="52"/>
    </location>
</feature>
<evidence type="ECO:0000256" key="5">
    <source>
        <dbReference type="ARBA" id="ARBA00023125"/>
    </source>
</evidence>
<dbReference type="AlphaFoldDB" id="J7K1Q2"/>
<keyword evidence="2 6" id="KW-0328">Glycosyltransferase</keyword>
<dbReference type="InterPro" id="IPR029494">
    <property type="entry name" value="DarT"/>
</dbReference>
<evidence type="ECO:0000256" key="3">
    <source>
        <dbReference type="ARBA" id="ARBA00022679"/>
    </source>
</evidence>
<feature type="binding site" evidence="6">
    <location>
        <position position="52"/>
    </location>
    <ligand>
        <name>NAD(+)</name>
        <dbReference type="ChEBI" id="CHEBI:57540"/>
    </ligand>
</feature>
<evidence type="ECO:0000256" key="6">
    <source>
        <dbReference type="PROSITE-ProRule" id="PRU01362"/>
    </source>
</evidence>
<keyword evidence="1 6" id="KW-1277">Toxin-antitoxin system</keyword>
<evidence type="ECO:0000259" key="7">
    <source>
        <dbReference type="PROSITE" id="PS52018"/>
    </source>
</evidence>
<comment type="caution">
    <text evidence="6">Lacks conserved residue(s) required for the propagation of feature annotation.</text>
</comment>
<dbReference type="GO" id="GO:0016779">
    <property type="term" value="F:nucleotidyltransferase activity"/>
    <property type="evidence" value="ECO:0007669"/>
    <property type="project" value="UniProtKB-UniRule"/>
</dbReference>
<protein>
    <recommendedName>
        <fullName evidence="7">DarT domain-containing protein</fullName>
    </recommendedName>
</protein>
<dbReference type="PROSITE" id="PS52018">
    <property type="entry name" value="DART"/>
    <property type="match status" value="1"/>
</dbReference>
<dbReference type="GO" id="GO:0003677">
    <property type="term" value="F:DNA binding"/>
    <property type="evidence" value="ECO:0007669"/>
    <property type="project" value="UniProtKB-UniRule"/>
</dbReference>
<keyword evidence="8" id="KW-0614">Plasmid</keyword>
<dbReference type="EMBL" id="JQ796371">
    <property type="protein sequence ID" value="AFQ90343.1"/>
    <property type="molecule type" value="Genomic_DNA"/>
</dbReference>
<feature type="active site" evidence="6">
    <location>
        <position position="195"/>
    </location>
</feature>
<evidence type="ECO:0000256" key="4">
    <source>
        <dbReference type="ARBA" id="ARBA00022695"/>
    </source>
</evidence>
<keyword evidence="5 6" id="KW-0238">DNA-binding</keyword>
<feature type="domain" description="DarT" evidence="7">
    <location>
        <begin position="9"/>
        <end position="242"/>
    </location>
</feature>
<reference evidence="8" key="1">
    <citation type="submission" date="2012-03" db="EMBL/GenBank/DDBJ databases">
        <authorList>
            <person name="Maj A."/>
            <person name="Bartosik D."/>
            <person name="Brzuszkiewicz E."/>
            <person name="Daniel R."/>
        </authorList>
    </citation>
    <scope>NUCLEOTIDE SEQUENCE</scope>
    <source>
        <strain evidence="8">DSM 11574</strain>
        <plasmid evidence="8">pMARC5</plasmid>
    </source>
</reference>
<feature type="binding site" evidence="6">
    <location>
        <begin position="13"/>
        <end position="15"/>
    </location>
    <ligand>
        <name>NAD(+)</name>
        <dbReference type="ChEBI" id="CHEBI:57540"/>
    </ligand>
</feature>
<keyword evidence="3 6" id="KW-0808">Transferase</keyword>
<evidence type="ECO:0000313" key="8">
    <source>
        <dbReference type="EMBL" id="AFQ90343.1"/>
    </source>
</evidence>
<organism evidence="8">
    <name type="scientific">Paracoccus marcusii</name>
    <dbReference type="NCBI Taxonomy" id="59779"/>
    <lineage>
        <taxon>Bacteria</taxon>
        <taxon>Pseudomonadati</taxon>
        <taxon>Pseudomonadota</taxon>
        <taxon>Alphaproteobacteria</taxon>
        <taxon>Rhodobacterales</taxon>
        <taxon>Paracoccaceae</taxon>
        <taxon>Paracoccus</taxon>
    </lineage>
</organism>
<dbReference type="GO" id="GO:0016757">
    <property type="term" value="F:glycosyltransferase activity"/>
    <property type="evidence" value="ECO:0007669"/>
    <property type="project" value="UniProtKB-UniRule"/>
</dbReference>
<evidence type="ECO:0000256" key="2">
    <source>
        <dbReference type="ARBA" id="ARBA00022676"/>
    </source>
</evidence>
<sequence length="243" mass="27733">MRGANLPTRFIFRQVHYSDLPTFLADGEIRAKNHATLQRCHQVSYQDIVDRRGTNEFSMPNGGVVNDYVPFYFSPITAFTYTIFRENVSLVSPDGTYLRKACEDDRIFMVAAPEAFRGSGLFTCFSDYALNSRAPMPTVEADLDKLEDHVHWDVFDESPQTASIPEVGYQGVCRWYHNVASPPHRMTRKEKRMAEFLVRKAVPLAKIVCIIAKTDAMKDTLKTMMAASTWDIPVYSRRGCYYG</sequence>
<keyword evidence="4 6" id="KW-0548">Nucleotidyltransferase</keyword>